<reference evidence="3 4" key="1">
    <citation type="journal article" date="2014" name="Antonie Van Leeuwenhoek">
        <title>Hyphomonas beringensis sp. nov. and Hyphomonas chukchiensis sp. nov., isolated from surface seawater of the Bering Sea and Chukchi Sea.</title>
        <authorList>
            <person name="Li C."/>
            <person name="Lai Q."/>
            <person name="Li G."/>
            <person name="Dong C."/>
            <person name="Wang J."/>
            <person name="Liao Y."/>
            <person name="Shao Z."/>
        </authorList>
    </citation>
    <scope>NUCLEOTIDE SEQUENCE [LARGE SCALE GENOMIC DNA]</scope>
    <source>
        <strain evidence="3 4">BH-BN04-4</strain>
    </source>
</reference>
<keyword evidence="1" id="KW-0472">Membrane</keyword>
<evidence type="ECO:0000256" key="1">
    <source>
        <dbReference type="SAM" id="Phobius"/>
    </source>
</evidence>
<dbReference type="EMBL" id="AWFG01000041">
    <property type="protein sequence ID" value="KCZ56751.1"/>
    <property type="molecule type" value="Genomic_DNA"/>
</dbReference>
<keyword evidence="1" id="KW-1133">Transmembrane helix</keyword>
<dbReference type="InterPro" id="IPR025669">
    <property type="entry name" value="AAA_dom"/>
</dbReference>
<dbReference type="eggNOG" id="COG1192">
    <property type="taxonomic scope" value="Bacteria"/>
</dbReference>
<keyword evidence="4" id="KW-1185">Reference proteome</keyword>
<sequence>MLEESANSESLQMPDAQKLWEWGVSFVPDEYKQWVVVGGTALVTALVVLNYATTLLRFWREVRNFWKSKKPVVPLGPDEMPPPKISFWTKPVNVAKRPSKLSNSIPIVTIAAMKGGVGKTTLTANLAAFLDRRGSRVLLIDFDYQGSLSQMVTAAANLSVKASVVDSLIDGTATTESILTSARSLSPALPNTKLLSCYYQFSDTETNVMVNWVCADRMGGETEEIRFRLERLLHNRDFQSQFDFVLIDAPPRFSTGAMNAFCASTHMIIPTVLDTMSAEAATYFSQDIASMRQELFPELQLIGVIPSMTYQTAKYTRREDDIIDYLNDNLKKFWGGRSVVLEKANIPRKNAIGDVAGLDIGYLDAGTKTATAEVRKIFDRVGAEFLRRLEHEQS</sequence>
<proteinExistence type="predicted"/>
<evidence type="ECO:0000313" key="3">
    <source>
        <dbReference type="EMBL" id="KCZ56751.1"/>
    </source>
</evidence>
<dbReference type="CDD" id="cd02042">
    <property type="entry name" value="ParAB_family"/>
    <property type="match status" value="1"/>
</dbReference>
<dbReference type="Pfam" id="PF13614">
    <property type="entry name" value="AAA_31"/>
    <property type="match status" value="1"/>
</dbReference>
<comment type="caution">
    <text evidence="3">The sequence shown here is derived from an EMBL/GenBank/DDBJ whole genome shotgun (WGS) entry which is preliminary data.</text>
</comment>
<gene>
    <name evidence="3" type="ORF">HY30_06435</name>
</gene>
<dbReference type="SUPFAM" id="SSF52540">
    <property type="entry name" value="P-loop containing nucleoside triphosphate hydrolases"/>
    <property type="match status" value="1"/>
</dbReference>
<dbReference type="PANTHER" id="PTHR13696:SF52">
    <property type="entry name" value="PARA FAMILY PROTEIN CT_582"/>
    <property type="match status" value="1"/>
</dbReference>
<dbReference type="OrthoDB" id="9777757at2"/>
<dbReference type="InterPro" id="IPR050678">
    <property type="entry name" value="DNA_Partitioning_ATPase"/>
</dbReference>
<protein>
    <recommendedName>
        <fullName evidence="2">AAA domain-containing protein</fullName>
    </recommendedName>
</protein>
<dbReference type="STRING" id="1280947.HY30_06435"/>
<dbReference type="RefSeq" id="WP_034741334.1">
    <property type="nucleotide sequence ID" value="NZ_AWFG01000041.1"/>
</dbReference>
<organism evidence="3 4">
    <name type="scientific">Hyphomonas chukchiensis</name>
    <dbReference type="NCBI Taxonomy" id="1280947"/>
    <lineage>
        <taxon>Bacteria</taxon>
        <taxon>Pseudomonadati</taxon>
        <taxon>Pseudomonadota</taxon>
        <taxon>Alphaproteobacteria</taxon>
        <taxon>Hyphomonadales</taxon>
        <taxon>Hyphomonadaceae</taxon>
        <taxon>Hyphomonas</taxon>
    </lineage>
</organism>
<dbReference type="Proteomes" id="UP000027190">
    <property type="component" value="Unassembled WGS sequence"/>
</dbReference>
<evidence type="ECO:0000313" key="4">
    <source>
        <dbReference type="Proteomes" id="UP000027190"/>
    </source>
</evidence>
<dbReference type="Gene3D" id="3.40.50.300">
    <property type="entry name" value="P-loop containing nucleotide triphosphate hydrolases"/>
    <property type="match status" value="1"/>
</dbReference>
<dbReference type="PANTHER" id="PTHR13696">
    <property type="entry name" value="P-LOOP CONTAINING NUCLEOSIDE TRIPHOSPHATE HYDROLASE"/>
    <property type="match status" value="1"/>
</dbReference>
<evidence type="ECO:0000259" key="2">
    <source>
        <dbReference type="Pfam" id="PF13614"/>
    </source>
</evidence>
<dbReference type="PATRIC" id="fig|1280947.3.peg.2638"/>
<accession>A0A062U8T6</accession>
<dbReference type="InterPro" id="IPR027417">
    <property type="entry name" value="P-loop_NTPase"/>
</dbReference>
<feature type="transmembrane region" description="Helical" evidence="1">
    <location>
        <begin position="34"/>
        <end position="59"/>
    </location>
</feature>
<feature type="domain" description="AAA" evidence="2">
    <location>
        <begin position="107"/>
        <end position="300"/>
    </location>
</feature>
<keyword evidence="1" id="KW-0812">Transmembrane</keyword>
<dbReference type="AlphaFoldDB" id="A0A062U8T6"/>
<name>A0A062U8T6_9PROT</name>